<dbReference type="EMBL" id="CYZN01000007">
    <property type="protein sequence ID" value="CUN90698.1"/>
    <property type="molecule type" value="Genomic_DNA"/>
</dbReference>
<evidence type="ECO:0000313" key="2">
    <source>
        <dbReference type="EMBL" id="CUN90698.1"/>
    </source>
</evidence>
<organism evidence="2 3">
    <name type="scientific">Blautia wexlerae</name>
    <dbReference type="NCBI Taxonomy" id="418240"/>
    <lineage>
        <taxon>Bacteria</taxon>
        <taxon>Bacillati</taxon>
        <taxon>Bacillota</taxon>
        <taxon>Clostridia</taxon>
        <taxon>Lachnospirales</taxon>
        <taxon>Lachnospiraceae</taxon>
        <taxon>Blautia</taxon>
    </lineage>
</organism>
<reference evidence="2 3" key="1">
    <citation type="submission" date="2015-09" db="EMBL/GenBank/DDBJ databases">
        <authorList>
            <consortium name="Pathogen Informatics"/>
        </authorList>
    </citation>
    <scope>NUCLEOTIDE SEQUENCE [LARGE SCALE GENOMIC DNA]</scope>
    <source>
        <strain evidence="2 3">2789STDY5834863</strain>
    </source>
</reference>
<accession>A0A174ATC7</accession>
<sequence>MNKQDSVDLLHPSMLQIQYLMELEKVGKKRGSVTMIADICGVSHGPVSRFFKECMERGYLTEKYEFTAEGTHALLIYKKLLRDVKLYLKAMNIPEKEIPEKMRQLIENVDYDLLRNMIRNGRQTAEHIEKQDKSQEDARDSQHSRESNAYFIEKILEKGKFQVGIAVHQMSRNSETRISMAHQGFEHLALIRNNTRGSWLELTIREVNGQSRIDGTRMWGHISSLKYEKQGQLYEAVIKDGHLRIPLSACHFFRGRMGNVKGTVHITVACNIGNAHMPESTAVLTFWM</sequence>
<feature type="region of interest" description="Disordered" evidence="1">
    <location>
        <begin position="124"/>
        <end position="145"/>
    </location>
</feature>
<evidence type="ECO:0000256" key="1">
    <source>
        <dbReference type="SAM" id="MobiDB-lite"/>
    </source>
</evidence>
<evidence type="ECO:0008006" key="4">
    <source>
        <dbReference type="Google" id="ProtNLM"/>
    </source>
</evidence>
<dbReference type="Proteomes" id="UP000095431">
    <property type="component" value="Unassembled WGS sequence"/>
</dbReference>
<dbReference type="RefSeq" id="WP_055200038.1">
    <property type="nucleotide sequence ID" value="NZ_BTHH01000007.1"/>
</dbReference>
<proteinExistence type="predicted"/>
<dbReference type="AlphaFoldDB" id="A0A174ATC7"/>
<name>A0A174ATC7_9FIRM</name>
<gene>
    <name evidence="2" type="ORF">ERS852478_01370</name>
</gene>
<evidence type="ECO:0000313" key="3">
    <source>
        <dbReference type="Proteomes" id="UP000095431"/>
    </source>
</evidence>
<protein>
    <recommendedName>
        <fullName evidence="4">MarR family transcriptional regulator</fullName>
    </recommendedName>
</protein>